<evidence type="ECO:0000313" key="3">
    <source>
        <dbReference type="Proteomes" id="UP000182829"/>
    </source>
</evidence>
<keyword evidence="1" id="KW-0812">Transmembrane</keyword>
<dbReference type="GeneID" id="14209950"/>
<evidence type="ECO:0000313" key="2">
    <source>
        <dbReference type="EMBL" id="SFJ43170.1"/>
    </source>
</evidence>
<evidence type="ECO:0000256" key="1">
    <source>
        <dbReference type="SAM" id="Phobius"/>
    </source>
</evidence>
<dbReference type="AlphaFoldDB" id="A0A1I3RAU7"/>
<reference evidence="2 3" key="1">
    <citation type="submission" date="2016-10" db="EMBL/GenBank/DDBJ databases">
        <authorList>
            <person name="de Groot N.N."/>
        </authorList>
    </citation>
    <scope>NUCLEOTIDE SEQUENCE [LARGE SCALE GENOMIC DNA]</scope>
    <source>
        <strain evidence="2 3">SP2</strain>
    </source>
</reference>
<keyword evidence="1" id="KW-0472">Membrane</keyword>
<accession>A0A1I3RAU7</accession>
<feature type="transmembrane region" description="Helical" evidence="1">
    <location>
        <begin position="58"/>
        <end position="85"/>
    </location>
</feature>
<keyword evidence="1" id="KW-1133">Transmembrane helix</keyword>
<name>A0A1I3RAU7_9EURY</name>
<organism evidence="2 3">
    <name type="scientific">Natronobacterium gregoryi</name>
    <dbReference type="NCBI Taxonomy" id="44930"/>
    <lineage>
        <taxon>Archaea</taxon>
        <taxon>Methanobacteriati</taxon>
        <taxon>Methanobacteriota</taxon>
        <taxon>Stenosarchaea group</taxon>
        <taxon>Halobacteria</taxon>
        <taxon>Halobacteriales</taxon>
        <taxon>Natrialbaceae</taxon>
        <taxon>Natronobacterium</taxon>
    </lineage>
</organism>
<dbReference type="RefSeq" id="WP_005580274.1">
    <property type="nucleotide sequence ID" value="NZ_FORO01000029.1"/>
</dbReference>
<dbReference type="OMA" id="RNWFPLA"/>
<gene>
    <name evidence="2" type="ORF">SAMN05443661_1293</name>
</gene>
<sequence>MATENLSLIDDIGQAHGETPLHLWGAIVSAVLSMIIPLVGVIAAYSGVQLKKTMQRNWFPLAFAAIGAANATLWILMLILLQFGYIEPPA</sequence>
<feature type="transmembrane region" description="Helical" evidence="1">
    <location>
        <begin position="23"/>
        <end position="46"/>
    </location>
</feature>
<dbReference type="OrthoDB" id="345989at2157"/>
<proteinExistence type="predicted"/>
<dbReference type="EMBL" id="FORO01000029">
    <property type="protein sequence ID" value="SFJ43170.1"/>
    <property type="molecule type" value="Genomic_DNA"/>
</dbReference>
<dbReference type="Proteomes" id="UP000182829">
    <property type="component" value="Unassembled WGS sequence"/>
</dbReference>
<protein>
    <submittedName>
        <fullName evidence="2">Uncharacterized protein</fullName>
    </submittedName>
</protein>